<keyword evidence="6" id="KW-1185">Reference proteome</keyword>
<accession>A0AAW9SG16</accession>
<dbReference type="InterPro" id="IPR029063">
    <property type="entry name" value="SAM-dependent_MTases_sf"/>
</dbReference>
<keyword evidence="3" id="KW-0808">Transferase</keyword>
<keyword evidence="4" id="KW-0949">S-adenosyl-L-methionine</keyword>
<dbReference type="EMBL" id="JBDKWZ010000012">
    <property type="protein sequence ID" value="MEN7550203.1"/>
    <property type="molecule type" value="Genomic_DNA"/>
</dbReference>
<organism evidence="5 6">
    <name type="scientific">Rapidithrix thailandica</name>
    <dbReference type="NCBI Taxonomy" id="413964"/>
    <lineage>
        <taxon>Bacteria</taxon>
        <taxon>Pseudomonadati</taxon>
        <taxon>Bacteroidota</taxon>
        <taxon>Cytophagia</taxon>
        <taxon>Cytophagales</taxon>
        <taxon>Flammeovirgaceae</taxon>
        <taxon>Rapidithrix</taxon>
    </lineage>
</organism>
<dbReference type="GO" id="GO:0008757">
    <property type="term" value="F:S-adenosylmethionine-dependent methyltransferase activity"/>
    <property type="evidence" value="ECO:0007669"/>
    <property type="project" value="InterPro"/>
</dbReference>
<gene>
    <name evidence="5" type="ORF">AAG747_19945</name>
</gene>
<keyword evidence="1" id="KW-0597">Phosphoprotein</keyword>
<reference evidence="5 6" key="1">
    <citation type="submission" date="2024-04" db="EMBL/GenBank/DDBJ databases">
        <title>Novel genus in family Flammeovirgaceae.</title>
        <authorList>
            <person name="Nguyen T.H."/>
            <person name="Vuong T.Q."/>
            <person name="Le H."/>
            <person name="Kim S.-G."/>
        </authorList>
    </citation>
    <scope>NUCLEOTIDE SEQUENCE [LARGE SCALE GENOMIC DNA]</scope>
    <source>
        <strain evidence="5 6">JCM 23209</strain>
    </source>
</reference>
<evidence type="ECO:0000256" key="4">
    <source>
        <dbReference type="ARBA" id="ARBA00022691"/>
    </source>
</evidence>
<dbReference type="SUPFAM" id="SSF53335">
    <property type="entry name" value="S-adenosyl-L-methionine-dependent methyltransferases"/>
    <property type="match status" value="1"/>
</dbReference>
<name>A0AAW9SG16_9BACT</name>
<sequence length="204" mass="23933">MNTLDAKYWDKRYQAQDTGWDTQQISPPLKCYFDQLANKNLSILIPGAGNSYEAEYLYQNGFKNTYVLDFAQTPLNNFQQRCPDFPKENLIQEDFFSFTGRHFDLIVEQTFFCAINPELRSTYAHKVAELLKPQGKLVGLLFNDPLFVEGPPFGGKREEYLEHFKKQYEIVYFDLCFNSLPPRAGRELFILLKKRPVWNFLKSI</sequence>
<dbReference type="GO" id="GO:0032259">
    <property type="term" value="P:methylation"/>
    <property type="evidence" value="ECO:0007669"/>
    <property type="project" value="UniProtKB-KW"/>
</dbReference>
<evidence type="ECO:0000256" key="1">
    <source>
        <dbReference type="ARBA" id="ARBA00022553"/>
    </source>
</evidence>
<evidence type="ECO:0000256" key="2">
    <source>
        <dbReference type="ARBA" id="ARBA00022603"/>
    </source>
</evidence>
<dbReference type="RefSeq" id="WP_346822982.1">
    <property type="nucleotide sequence ID" value="NZ_JBDKWZ010000012.1"/>
</dbReference>
<dbReference type="PROSITE" id="PS51585">
    <property type="entry name" value="SAM_MT_TPMT"/>
    <property type="match status" value="1"/>
</dbReference>
<keyword evidence="2 5" id="KW-0489">Methyltransferase</keyword>
<evidence type="ECO:0000256" key="3">
    <source>
        <dbReference type="ARBA" id="ARBA00022679"/>
    </source>
</evidence>
<evidence type="ECO:0000313" key="6">
    <source>
        <dbReference type="Proteomes" id="UP001403385"/>
    </source>
</evidence>
<evidence type="ECO:0000313" key="5">
    <source>
        <dbReference type="EMBL" id="MEN7550203.1"/>
    </source>
</evidence>
<proteinExistence type="predicted"/>
<dbReference type="Pfam" id="PF05724">
    <property type="entry name" value="TPMT"/>
    <property type="match status" value="1"/>
</dbReference>
<dbReference type="PANTHER" id="PTHR32183:SF11">
    <property type="entry name" value="THIOL METHYLTRANSFERASE 2-RELATED"/>
    <property type="match status" value="1"/>
</dbReference>
<comment type="caution">
    <text evidence="5">The sequence shown here is derived from an EMBL/GenBank/DDBJ whole genome shotgun (WGS) entry which is preliminary data.</text>
</comment>
<dbReference type="PANTHER" id="PTHR32183">
    <property type="match status" value="1"/>
</dbReference>
<dbReference type="InterPro" id="IPR008854">
    <property type="entry name" value="TPMT"/>
</dbReference>
<protein>
    <submittedName>
        <fullName evidence="5">Methyltransferase domain-containing protein</fullName>
    </submittedName>
</protein>
<dbReference type="Proteomes" id="UP001403385">
    <property type="component" value="Unassembled WGS sequence"/>
</dbReference>
<dbReference type="AlphaFoldDB" id="A0AAW9SG16"/>
<dbReference type="Gene3D" id="3.40.50.150">
    <property type="entry name" value="Vaccinia Virus protein VP39"/>
    <property type="match status" value="1"/>
</dbReference>